<dbReference type="Pfam" id="PF00155">
    <property type="entry name" value="Aminotran_1_2"/>
    <property type="match status" value="1"/>
</dbReference>
<evidence type="ECO:0000256" key="2">
    <source>
        <dbReference type="ARBA" id="ARBA00007441"/>
    </source>
</evidence>
<dbReference type="EC" id="2.6.1.-" evidence="7"/>
<dbReference type="Gene3D" id="3.40.640.10">
    <property type="entry name" value="Type I PLP-dependent aspartate aminotransferase-like (Major domain)"/>
    <property type="match status" value="1"/>
</dbReference>
<comment type="cofactor">
    <cofactor evidence="1 7">
        <name>pyridoxal 5'-phosphate</name>
        <dbReference type="ChEBI" id="CHEBI:597326"/>
    </cofactor>
</comment>
<dbReference type="InterPro" id="IPR004839">
    <property type="entry name" value="Aminotransferase_I/II_large"/>
</dbReference>
<dbReference type="InterPro" id="IPR004838">
    <property type="entry name" value="NHTrfase_class1_PyrdxlP-BS"/>
</dbReference>
<dbReference type="PANTHER" id="PTHR46383">
    <property type="entry name" value="ASPARTATE AMINOTRANSFERASE"/>
    <property type="match status" value="1"/>
</dbReference>
<evidence type="ECO:0000256" key="4">
    <source>
        <dbReference type="ARBA" id="ARBA00022576"/>
    </source>
</evidence>
<dbReference type="RefSeq" id="WP_229571740.1">
    <property type="nucleotide sequence ID" value="NZ_AP025226.1"/>
</dbReference>
<dbReference type="Proteomes" id="UP001319921">
    <property type="component" value="Chromosome"/>
</dbReference>
<dbReference type="EMBL" id="AP025226">
    <property type="protein sequence ID" value="BDB97769.1"/>
    <property type="molecule type" value="Genomic_DNA"/>
</dbReference>
<proteinExistence type="inferred from homology"/>
<dbReference type="InterPro" id="IPR015422">
    <property type="entry name" value="PyrdxlP-dep_Trfase_small"/>
</dbReference>
<evidence type="ECO:0000256" key="1">
    <source>
        <dbReference type="ARBA" id="ARBA00001933"/>
    </source>
</evidence>
<accession>A0AAQ4CPN8</accession>
<keyword evidence="6" id="KW-0663">Pyridoxal phosphate</keyword>
<evidence type="ECO:0000256" key="7">
    <source>
        <dbReference type="RuleBase" id="RU000481"/>
    </source>
</evidence>
<dbReference type="AlphaFoldDB" id="A0AAQ4CPN8"/>
<dbReference type="GO" id="GO:0030170">
    <property type="term" value="F:pyridoxal phosphate binding"/>
    <property type="evidence" value="ECO:0007669"/>
    <property type="project" value="InterPro"/>
</dbReference>
<keyword evidence="4 7" id="KW-0032">Aminotransferase</keyword>
<keyword evidence="5 7" id="KW-0808">Transferase</keyword>
<dbReference type="CDD" id="cd00609">
    <property type="entry name" value="AAT_like"/>
    <property type="match status" value="1"/>
</dbReference>
<dbReference type="InterPro" id="IPR015424">
    <property type="entry name" value="PyrdxlP-dep_Trfase"/>
</dbReference>
<dbReference type="GO" id="GO:0006520">
    <property type="term" value="P:amino acid metabolic process"/>
    <property type="evidence" value="ECO:0007669"/>
    <property type="project" value="InterPro"/>
</dbReference>
<comment type="similarity">
    <text evidence="2 7">Belongs to the class-I pyridoxal-phosphate-dependent aminotransferase family.</text>
</comment>
<keyword evidence="10" id="KW-1185">Reference proteome</keyword>
<dbReference type="Gene3D" id="3.90.1150.10">
    <property type="entry name" value="Aspartate Aminotransferase, domain 1"/>
    <property type="match status" value="1"/>
</dbReference>
<reference evidence="9 10" key="1">
    <citation type="journal article" date="2022" name="Microbiol. Resour. Announc.">
        <title>Complete Genome Sequence of the Hyperthermophilic and Acidophilic Archaeon Saccharolobus caldissimus Strain HS-3T.</title>
        <authorList>
            <person name="Sakai H.D."/>
            <person name="Kurosawa N."/>
        </authorList>
    </citation>
    <scope>NUCLEOTIDE SEQUENCE [LARGE SCALE GENOMIC DNA]</scope>
    <source>
        <strain evidence="9 10">JCM32116</strain>
    </source>
</reference>
<evidence type="ECO:0000313" key="10">
    <source>
        <dbReference type="Proteomes" id="UP001319921"/>
    </source>
</evidence>
<evidence type="ECO:0000256" key="6">
    <source>
        <dbReference type="ARBA" id="ARBA00022898"/>
    </source>
</evidence>
<dbReference type="FunFam" id="3.40.640.10:FF:000033">
    <property type="entry name" value="Aspartate aminotransferase"/>
    <property type="match status" value="1"/>
</dbReference>
<name>A0AAQ4CPN8_9CREN</name>
<evidence type="ECO:0000259" key="8">
    <source>
        <dbReference type="Pfam" id="PF00155"/>
    </source>
</evidence>
<evidence type="ECO:0000256" key="3">
    <source>
        <dbReference type="ARBA" id="ARBA00011738"/>
    </source>
</evidence>
<dbReference type="PROSITE" id="PS00105">
    <property type="entry name" value="AA_TRANSFER_CLASS_1"/>
    <property type="match status" value="1"/>
</dbReference>
<dbReference type="InterPro" id="IPR015421">
    <property type="entry name" value="PyrdxlP-dep_Trfase_major"/>
</dbReference>
<evidence type="ECO:0000256" key="5">
    <source>
        <dbReference type="ARBA" id="ARBA00022679"/>
    </source>
</evidence>
<dbReference type="KEGG" id="scas:SACC_07860"/>
<evidence type="ECO:0000313" key="9">
    <source>
        <dbReference type="EMBL" id="BDB97769.1"/>
    </source>
</evidence>
<dbReference type="SUPFAM" id="SSF53383">
    <property type="entry name" value="PLP-dependent transferases"/>
    <property type="match status" value="1"/>
</dbReference>
<dbReference type="PANTHER" id="PTHR46383:SF1">
    <property type="entry name" value="ASPARTATE AMINOTRANSFERASE"/>
    <property type="match status" value="1"/>
</dbReference>
<comment type="subunit">
    <text evidence="3">Homodimer.</text>
</comment>
<sequence>MTSIFDFNANISQLSGESTLLYKEIAKKVEKTKKLKIIDFGIGQPDVVTFKRIREAAKSALDEGFTSYTSALGIDELRIKIAEYLNNRYSTDVKKEEVIVTPGAKTALFLSFILYVNPGDEVILFDPSFYSYSEVVKLLGGKPIYVNLKWDKSEGFSIDVRDLENKITKKTKMIVFNNPHNPTGTLFSSSDVEKIINIAKDNKLLLLSDEIYDNFIYEGRMKSVLEDSDWRDFVLYINGFSKTFSMTGWRLGYVVAREDIINKMGILAANIYTCPTSFAQKAAVKAFETFDEVNEMVKLFRKRRDLIYEELNKIKEIKVSKPNGAFYIFPNIGDILQMKNIDVKTFAIKLIEEKGVVTIPGEVFPLNIGRQFLRLSFAVDENIIKEGVNRIREFIEGMMNTR</sequence>
<dbReference type="GO" id="GO:0008483">
    <property type="term" value="F:transaminase activity"/>
    <property type="evidence" value="ECO:0007669"/>
    <property type="project" value="UniProtKB-KW"/>
</dbReference>
<gene>
    <name evidence="9" type="ORF">SACC_07860</name>
</gene>
<dbReference type="GeneID" id="68865525"/>
<organism evidence="9 10">
    <name type="scientific">Saccharolobus caldissimus</name>
    <dbReference type="NCBI Taxonomy" id="1702097"/>
    <lineage>
        <taxon>Archaea</taxon>
        <taxon>Thermoproteota</taxon>
        <taxon>Thermoprotei</taxon>
        <taxon>Sulfolobales</taxon>
        <taxon>Sulfolobaceae</taxon>
        <taxon>Saccharolobus</taxon>
    </lineage>
</organism>
<protein>
    <recommendedName>
        <fullName evidence="7">Aminotransferase</fullName>
        <ecNumber evidence="7">2.6.1.-</ecNumber>
    </recommendedName>
</protein>
<feature type="domain" description="Aminotransferase class I/classII large" evidence="8">
    <location>
        <begin position="36"/>
        <end position="391"/>
    </location>
</feature>
<dbReference type="InterPro" id="IPR050596">
    <property type="entry name" value="AspAT/PAT-like"/>
</dbReference>